<proteinExistence type="predicted"/>
<evidence type="ECO:0008006" key="3">
    <source>
        <dbReference type="Google" id="ProtNLM"/>
    </source>
</evidence>
<evidence type="ECO:0000313" key="1">
    <source>
        <dbReference type="EMBL" id="GAA0871023.1"/>
    </source>
</evidence>
<dbReference type="RefSeq" id="WP_343762585.1">
    <property type="nucleotide sequence ID" value="NZ_BAAAFG010000001.1"/>
</dbReference>
<dbReference type="Proteomes" id="UP001500507">
    <property type="component" value="Unassembled WGS sequence"/>
</dbReference>
<comment type="caution">
    <text evidence="1">The sequence shown here is derived from an EMBL/GenBank/DDBJ whole genome shotgun (WGS) entry which is preliminary data.</text>
</comment>
<sequence>MQSTKTLDLGFAQFEIYDNVIVSIIAEGTEFKKEHLDIFHATFKNVFGDNKFVYISNRKNSYSVNPTFYVQYEELQNMIGYAVVCDTKSKYNAALFEKHFYKRPFEVFLQLNNALSWANKLLE</sequence>
<dbReference type="EMBL" id="BAAAFG010000001">
    <property type="protein sequence ID" value="GAA0871023.1"/>
    <property type="molecule type" value="Genomic_DNA"/>
</dbReference>
<organism evidence="1 2">
    <name type="scientific">Gangjinia marincola</name>
    <dbReference type="NCBI Taxonomy" id="578463"/>
    <lineage>
        <taxon>Bacteria</taxon>
        <taxon>Pseudomonadati</taxon>
        <taxon>Bacteroidota</taxon>
        <taxon>Flavobacteriia</taxon>
        <taxon>Flavobacteriales</taxon>
        <taxon>Flavobacteriaceae</taxon>
        <taxon>Gangjinia</taxon>
    </lineage>
</organism>
<keyword evidence="2" id="KW-1185">Reference proteome</keyword>
<name>A0ABP3XRS6_9FLAO</name>
<accession>A0ABP3XRS6</accession>
<reference evidence="2" key="1">
    <citation type="journal article" date="2019" name="Int. J. Syst. Evol. Microbiol.">
        <title>The Global Catalogue of Microorganisms (GCM) 10K type strain sequencing project: providing services to taxonomists for standard genome sequencing and annotation.</title>
        <authorList>
            <consortium name="The Broad Institute Genomics Platform"/>
            <consortium name="The Broad Institute Genome Sequencing Center for Infectious Disease"/>
            <person name="Wu L."/>
            <person name="Ma J."/>
        </authorList>
    </citation>
    <scope>NUCLEOTIDE SEQUENCE [LARGE SCALE GENOMIC DNA]</scope>
    <source>
        <strain evidence="2">JCM 16082</strain>
    </source>
</reference>
<gene>
    <name evidence="1" type="ORF">GCM10009117_01680</name>
</gene>
<protein>
    <recommendedName>
        <fullName evidence="3">STAS/SEC14 domain-containing protein</fullName>
    </recommendedName>
</protein>
<evidence type="ECO:0000313" key="2">
    <source>
        <dbReference type="Proteomes" id="UP001500507"/>
    </source>
</evidence>